<dbReference type="InterPro" id="IPR050951">
    <property type="entry name" value="Retrovirus_Pol_polyprotein"/>
</dbReference>
<comment type="caution">
    <text evidence="8">The sequence shown here is derived from an EMBL/GenBank/DDBJ whole genome shotgun (WGS) entry which is preliminary data.</text>
</comment>
<keyword evidence="5" id="KW-0378">Hydrolase</keyword>
<dbReference type="GO" id="GO:0016787">
    <property type="term" value="F:hydrolase activity"/>
    <property type="evidence" value="ECO:0007669"/>
    <property type="project" value="UniProtKB-KW"/>
</dbReference>
<dbReference type="Proteomes" id="UP000838756">
    <property type="component" value="Unassembled WGS sequence"/>
</dbReference>
<evidence type="ECO:0000256" key="4">
    <source>
        <dbReference type="ARBA" id="ARBA00022759"/>
    </source>
</evidence>
<evidence type="ECO:0000256" key="1">
    <source>
        <dbReference type="ARBA" id="ARBA00022679"/>
    </source>
</evidence>
<dbReference type="CDD" id="cd09274">
    <property type="entry name" value="RNase_HI_RT_Ty3"/>
    <property type="match status" value="1"/>
</dbReference>
<name>A0A8S4SI05_9NEOP</name>
<evidence type="ECO:0000256" key="2">
    <source>
        <dbReference type="ARBA" id="ARBA00022695"/>
    </source>
</evidence>
<dbReference type="GO" id="GO:0004519">
    <property type="term" value="F:endonuclease activity"/>
    <property type="evidence" value="ECO:0007669"/>
    <property type="project" value="UniProtKB-KW"/>
</dbReference>
<feature type="domain" description="Reverse transcriptase RNase H-like" evidence="7">
    <location>
        <begin position="183"/>
        <end position="275"/>
    </location>
</feature>
<sequence>MVPEKSEPNIDTMASQRKNKDFKQFWKSTNKLNVRPSLPETIAGCGNPTEIANMFKNHFGVASPLGPPSRGADAESNRLEDVLRFAAKQVTEIIRNMSRGKSPGHDCLSIEHLKFSGIDLPRVSAMFYSLCMSHSYIPNDMMRTVVPITKNKTGDISDKNNYRPLATIIAIIVKTPVLACPNFDYRFDIHTDASSYGIGWEHPVAYMSRSLTGPERNYSVREREALAVLSALEHWRCYIENGFTSNVFTDHAALKWFLSLSNPTGRLARWGVRLSSSNFTIKHRRGKDHVVPDALSRTVLLTSITLCDSSETDDDWYLNIYNRCIKSPSKFPNYTIKNNKLYRYMKSNNPLHSEFEWKLVVPKESRQQILTKNHSI</sequence>
<protein>
    <submittedName>
        <fullName evidence="8">Jg12199 protein</fullName>
    </submittedName>
</protein>
<evidence type="ECO:0000313" key="9">
    <source>
        <dbReference type="Proteomes" id="UP000838756"/>
    </source>
</evidence>
<accession>A0A8S4SI05</accession>
<reference evidence="8" key="1">
    <citation type="submission" date="2022-03" db="EMBL/GenBank/DDBJ databases">
        <authorList>
            <person name="Lindestad O."/>
        </authorList>
    </citation>
    <scope>NUCLEOTIDE SEQUENCE</scope>
</reference>
<dbReference type="OrthoDB" id="9802488at2759"/>
<dbReference type="GO" id="GO:0003964">
    <property type="term" value="F:RNA-directed DNA polymerase activity"/>
    <property type="evidence" value="ECO:0007669"/>
    <property type="project" value="UniProtKB-KW"/>
</dbReference>
<organism evidence="8 9">
    <name type="scientific">Pararge aegeria aegeria</name>
    <dbReference type="NCBI Taxonomy" id="348720"/>
    <lineage>
        <taxon>Eukaryota</taxon>
        <taxon>Metazoa</taxon>
        <taxon>Ecdysozoa</taxon>
        <taxon>Arthropoda</taxon>
        <taxon>Hexapoda</taxon>
        <taxon>Insecta</taxon>
        <taxon>Pterygota</taxon>
        <taxon>Neoptera</taxon>
        <taxon>Endopterygota</taxon>
        <taxon>Lepidoptera</taxon>
        <taxon>Glossata</taxon>
        <taxon>Ditrysia</taxon>
        <taxon>Papilionoidea</taxon>
        <taxon>Nymphalidae</taxon>
        <taxon>Satyrinae</taxon>
        <taxon>Satyrini</taxon>
        <taxon>Parargina</taxon>
        <taxon>Pararge</taxon>
    </lineage>
</organism>
<dbReference type="PANTHER" id="PTHR37984">
    <property type="entry name" value="PROTEIN CBG26694"/>
    <property type="match status" value="1"/>
</dbReference>
<evidence type="ECO:0000313" key="8">
    <source>
        <dbReference type="EMBL" id="CAH2266957.1"/>
    </source>
</evidence>
<dbReference type="EMBL" id="CAKXAJ010026334">
    <property type="protein sequence ID" value="CAH2266957.1"/>
    <property type="molecule type" value="Genomic_DNA"/>
</dbReference>
<keyword evidence="9" id="KW-1185">Reference proteome</keyword>
<evidence type="ECO:0000256" key="5">
    <source>
        <dbReference type="ARBA" id="ARBA00022801"/>
    </source>
</evidence>
<gene>
    <name evidence="8" type="primary">jg12199</name>
    <name evidence="8" type="ORF">PAEG_LOCUS25554</name>
</gene>
<evidence type="ECO:0000256" key="6">
    <source>
        <dbReference type="ARBA" id="ARBA00022918"/>
    </source>
</evidence>
<keyword evidence="3" id="KW-0540">Nuclease</keyword>
<evidence type="ECO:0000256" key="3">
    <source>
        <dbReference type="ARBA" id="ARBA00022722"/>
    </source>
</evidence>
<keyword evidence="6" id="KW-0695">RNA-directed DNA polymerase</keyword>
<dbReference type="Pfam" id="PF17917">
    <property type="entry name" value="RT_RNaseH"/>
    <property type="match status" value="1"/>
</dbReference>
<dbReference type="PANTHER" id="PTHR37984:SF5">
    <property type="entry name" value="PROTEIN NYNRIN-LIKE"/>
    <property type="match status" value="1"/>
</dbReference>
<keyword evidence="1" id="KW-0808">Transferase</keyword>
<evidence type="ECO:0000259" key="7">
    <source>
        <dbReference type="Pfam" id="PF17917"/>
    </source>
</evidence>
<dbReference type="SUPFAM" id="SSF56672">
    <property type="entry name" value="DNA/RNA polymerases"/>
    <property type="match status" value="1"/>
</dbReference>
<keyword evidence="2" id="KW-0548">Nucleotidyltransferase</keyword>
<proteinExistence type="predicted"/>
<dbReference type="InterPro" id="IPR041373">
    <property type="entry name" value="RT_RNaseH"/>
</dbReference>
<dbReference type="InterPro" id="IPR043502">
    <property type="entry name" value="DNA/RNA_pol_sf"/>
</dbReference>
<keyword evidence="4" id="KW-0255">Endonuclease</keyword>
<dbReference type="AlphaFoldDB" id="A0A8S4SI05"/>